<dbReference type="PROSITE" id="PS50157">
    <property type="entry name" value="ZINC_FINGER_C2H2_2"/>
    <property type="match status" value="1"/>
</dbReference>
<keyword evidence="1" id="KW-0862">Zinc</keyword>
<gene>
    <name evidence="4" type="primary">SYR1_1</name>
    <name evidence="4" type="ORF">VKT23_003203</name>
</gene>
<evidence type="ECO:0000313" key="5">
    <source>
        <dbReference type="Proteomes" id="UP001498398"/>
    </source>
</evidence>
<evidence type="ECO:0000256" key="1">
    <source>
        <dbReference type="PROSITE-ProRule" id="PRU00042"/>
    </source>
</evidence>
<keyword evidence="1" id="KW-0479">Metal-binding</keyword>
<dbReference type="GO" id="GO:0004814">
    <property type="term" value="F:arginine-tRNA ligase activity"/>
    <property type="evidence" value="ECO:0007669"/>
    <property type="project" value="UniProtKB-EC"/>
</dbReference>
<feature type="domain" description="C2H2-type" evidence="3">
    <location>
        <begin position="42"/>
        <end position="72"/>
    </location>
</feature>
<dbReference type="EMBL" id="JBANRG010000003">
    <property type="protein sequence ID" value="KAK7468700.1"/>
    <property type="molecule type" value="Genomic_DNA"/>
</dbReference>
<keyword evidence="4" id="KW-0436">Ligase</keyword>
<accession>A0ABR1JX10</accession>
<sequence>MSALPSVLRSQPAIQDASTTPAVLQAAQSLAKVTSPEETALFICALQNCYRLFPTRDRLMLHRKRDHDTEHDEHIITWNE</sequence>
<proteinExistence type="predicted"/>
<dbReference type="EC" id="6.1.1.19" evidence="4"/>
<feature type="compositionally biased region" description="Polar residues" evidence="2">
    <location>
        <begin position="8"/>
        <end position="21"/>
    </location>
</feature>
<evidence type="ECO:0000256" key="2">
    <source>
        <dbReference type="SAM" id="MobiDB-lite"/>
    </source>
</evidence>
<evidence type="ECO:0000313" key="4">
    <source>
        <dbReference type="EMBL" id="KAK7468700.1"/>
    </source>
</evidence>
<dbReference type="InterPro" id="IPR013087">
    <property type="entry name" value="Znf_C2H2_type"/>
</dbReference>
<reference evidence="4 5" key="1">
    <citation type="submission" date="2024-01" db="EMBL/GenBank/DDBJ databases">
        <title>A draft genome for the cacao thread blight pathogen Marasmiellus scandens.</title>
        <authorList>
            <person name="Baruah I.K."/>
            <person name="Leung J."/>
            <person name="Bukari Y."/>
            <person name="Amoako-Attah I."/>
            <person name="Meinhardt L.W."/>
            <person name="Bailey B.A."/>
            <person name="Cohen S.P."/>
        </authorList>
    </citation>
    <scope>NUCLEOTIDE SEQUENCE [LARGE SCALE GENOMIC DNA]</scope>
    <source>
        <strain evidence="4 5">GH-19</strain>
    </source>
</reference>
<organism evidence="4 5">
    <name type="scientific">Marasmiellus scandens</name>
    <dbReference type="NCBI Taxonomy" id="2682957"/>
    <lineage>
        <taxon>Eukaryota</taxon>
        <taxon>Fungi</taxon>
        <taxon>Dikarya</taxon>
        <taxon>Basidiomycota</taxon>
        <taxon>Agaricomycotina</taxon>
        <taxon>Agaricomycetes</taxon>
        <taxon>Agaricomycetidae</taxon>
        <taxon>Agaricales</taxon>
        <taxon>Marasmiineae</taxon>
        <taxon>Omphalotaceae</taxon>
        <taxon>Marasmiellus</taxon>
    </lineage>
</organism>
<keyword evidence="5" id="KW-1185">Reference proteome</keyword>
<dbReference type="Proteomes" id="UP001498398">
    <property type="component" value="Unassembled WGS sequence"/>
</dbReference>
<evidence type="ECO:0000259" key="3">
    <source>
        <dbReference type="PROSITE" id="PS50157"/>
    </source>
</evidence>
<dbReference type="PROSITE" id="PS00028">
    <property type="entry name" value="ZINC_FINGER_C2H2_1"/>
    <property type="match status" value="1"/>
</dbReference>
<name>A0ABR1JX10_9AGAR</name>
<comment type="caution">
    <text evidence="4">The sequence shown here is derived from an EMBL/GenBank/DDBJ whole genome shotgun (WGS) entry which is preliminary data.</text>
</comment>
<protein>
    <submittedName>
        <fullName evidence="4">Arginyl-tRNA synthetase</fullName>
        <ecNumber evidence="4">6.1.1.19</ecNumber>
    </submittedName>
</protein>
<feature type="region of interest" description="Disordered" evidence="2">
    <location>
        <begin position="1"/>
        <end position="21"/>
    </location>
</feature>
<keyword evidence="1" id="KW-0863">Zinc-finger</keyword>